<accession>A0A438KQC3</accession>
<dbReference type="CDD" id="cd07067">
    <property type="entry name" value="HP_PGM_like"/>
    <property type="match status" value="1"/>
</dbReference>
<dbReference type="InterPro" id="IPR013078">
    <property type="entry name" value="His_Pase_superF_clade-1"/>
</dbReference>
<dbReference type="EMBL" id="QGNW01000001">
    <property type="protein sequence ID" value="RVX23404.1"/>
    <property type="molecule type" value="Genomic_DNA"/>
</dbReference>
<comment type="similarity">
    <text evidence="1">Belongs to the phosphoglycerate mutase family.</text>
</comment>
<comment type="caution">
    <text evidence="3">The sequence shown here is derived from an EMBL/GenBank/DDBJ whole genome shotgun (WGS) entry which is preliminary data.</text>
</comment>
<proteinExistence type="inferred from homology"/>
<dbReference type="SMART" id="SM00855">
    <property type="entry name" value="PGAM"/>
    <property type="match status" value="1"/>
</dbReference>
<dbReference type="Pfam" id="PF00300">
    <property type="entry name" value="His_Phos_1"/>
    <property type="match status" value="1"/>
</dbReference>
<evidence type="ECO:0000256" key="2">
    <source>
        <dbReference type="PIRSR" id="PIRSR613078-2"/>
    </source>
</evidence>
<dbReference type="Gene3D" id="3.40.50.1240">
    <property type="entry name" value="Phosphoglycerate mutase-like"/>
    <property type="match status" value="1"/>
</dbReference>
<dbReference type="PROSITE" id="PS00175">
    <property type="entry name" value="PG_MUTASE"/>
    <property type="match status" value="1"/>
</dbReference>
<dbReference type="PANTHER" id="PTHR48100">
    <property type="entry name" value="BROAD-SPECIFICITY PHOSPHATASE YOR283W-RELATED"/>
    <property type="match status" value="1"/>
</dbReference>
<dbReference type="SUPFAM" id="SSF53254">
    <property type="entry name" value="Phosphoglycerate mutase-like"/>
    <property type="match status" value="1"/>
</dbReference>
<feature type="binding site" evidence="2">
    <location>
        <position position="147"/>
    </location>
    <ligand>
        <name>substrate</name>
    </ligand>
</feature>
<name>A0A438KQC3_VITVI</name>
<evidence type="ECO:0000256" key="1">
    <source>
        <dbReference type="ARBA" id="ARBA00038362"/>
    </source>
</evidence>
<dbReference type="FunFam" id="3.40.50.1240:FF:000137">
    <property type="match status" value="1"/>
</dbReference>
<organism evidence="3 4">
    <name type="scientific">Vitis vinifera</name>
    <name type="common">Grape</name>
    <dbReference type="NCBI Taxonomy" id="29760"/>
    <lineage>
        <taxon>Eukaryota</taxon>
        <taxon>Viridiplantae</taxon>
        <taxon>Streptophyta</taxon>
        <taxon>Embryophyta</taxon>
        <taxon>Tracheophyta</taxon>
        <taxon>Spermatophyta</taxon>
        <taxon>Magnoliopsida</taxon>
        <taxon>eudicotyledons</taxon>
        <taxon>Gunneridae</taxon>
        <taxon>Pentapetalae</taxon>
        <taxon>rosids</taxon>
        <taxon>Vitales</taxon>
        <taxon>Vitaceae</taxon>
        <taxon>Viteae</taxon>
        <taxon>Vitis</taxon>
    </lineage>
</organism>
<dbReference type="InterPro" id="IPR050275">
    <property type="entry name" value="PGM_Phosphatase"/>
</dbReference>
<dbReference type="AlphaFoldDB" id="A0A438KQC3"/>
<evidence type="ECO:0000313" key="4">
    <source>
        <dbReference type="Proteomes" id="UP000288805"/>
    </source>
</evidence>
<dbReference type="InterPro" id="IPR029033">
    <property type="entry name" value="His_PPase_superfam"/>
</dbReference>
<dbReference type="GO" id="GO:0003824">
    <property type="term" value="F:catalytic activity"/>
    <property type="evidence" value="ECO:0007669"/>
    <property type="project" value="InterPro"/>
</dbReference>
<dbReference type="InterPro" id="IPR001345">
    <property type="entry name" value="PG/BPGM_mutase_AS"/>
</dbReference>
<reference evidence="3 4" key="1">
    <citation type="journal article" date="2018" name="PLoS Genet.">
        <title>Population sequencing reveals clonal diversity and ancestral inbreeding in the grapevine cultivar Chardonnay.</title>
        <authorList>
            <person name="Roach M.J."/>
            <person name="Johnson D.L."/>
            <person name="Bohlmann J."/>
            <person name="van Vuuren H.J."/>
            <person name="Jones S.J."/>
            <person name="Pretorius I.S."/>
            <person name="Schmidt S.A."/>
            <person name="Borneman A.R."/>
        </authorList>
    </citation>
    <scope>NUCLEOTIDE SEQUENCE [LARGE SCALE GENOMIC DNA]</scope>
    <source>
        <strain evidence="4">cv. Chardonnay</strain>
        <tissue evidence="3">Leaf</tissue>
    </source>
</reference>
<dbReference type="PANTHER" id="PTHR48100:SF34">
    <property type="entry name" value="PHOSPHOGLYCERATE MUTASE-LIKE PROTEIN 4"/>
    <property type="match status" value="1"/>
</dbReference>
<protein>
    <submittedName>
        <fullName evidence="3">Phosphoglycerate mutase-like protein 4</fullName>
    </submittedName>
</protein>
<sequence length="170" mass="18885">MLRDEYRIGTIPFDQVAGRYISRKNPPLFAATLKHFPNLRLQRRTQLQSRPHLLRIPESFMADSVPGTFSILAPLSQLPFFFFIVDPGYAEIIVVRHGETAWNADGRIQGHLDVELNEAGRQQAAAVADRLSKGPRISAVYSSDLKRAFETAQAIATSCGRCNGMLTGSI</sequence>
<feature type="binding site" evidence="2">
    <location>
        <begin position="96"/>
        <end position="103"/>
    </location>
    <ligand>
        <name>substrate</name>
    </ligand>
</feature>
<dbReference type="Proteomes" id="UP000288805">
    <property type="component" value="Unassembled WGS sequence"/>
</dbReference>
<gene>
    <name evidence="3" type="primary">VvCHDp000013_0</name>
    <name evidence="3" type="ORF">CK203_000299</name>
</gene>
<evidence type="ECO:0000313" key="3">
    <source>
        <dbReference type="EMBL" id="RVX23404.1"/>
    </source>
</evidence>